<gene>
    <name evidence="1" type="ORF">AZ78_0125</name>
</gene>
<protein>
    <submittedName>
        <fullName evidence="1">Uncharacterized protein</fullName>
    </submittedName>
</protein>
<evidence type="ECO:0000313" key="2">
    <source>
        <dbReference type="Proteomes" id="UP000023435"/>
    </source>
</evidence>
<accession>A0A108U4U8</accession>
<organism evidence="1 2">
    <name type="scientific">Lysobacter capsici AZ78</name>
    <dbReference type="NCBI Taxonomy" id="1444315"/>
    <lineage>
        <taxon>Bacteria</taxon>
        <taxon>Pseudomonadati</taxon>
        <taxon>Pseudomonadota</taxon>
        <taxon>Gammaproteobacteria</taxon>
        <taxon>Lysobacterales</taxon>
        <taxon>Lysobacteraceae</taxon>
        <taxon>Lysobacter</taxon>
    </lineage>
</organism>
<name>A0A108U4U8_9GAMM</name>
<dbReference type="EMBL" id="JAJA02000001">
    <property type="protein sequence ID" value="KWS02581.1"/>
    <property type="molecule type" value="Genomic_DNA"/>
</dbReference>
<sequence>MAFAEGRHGEELSEAVAGHDGVPGACRSRPACGARRMFGTARVVFMKWVVACAARIASMV</sequence>
<evidence type="ECO:0000313" key="1">
    <source>
        <dbReference type="EMBL" id="KWS02581.1"/>
    </source>
</evidence>
<dbReference type="Proteomes" id="UP000023435">
    <property type="component" value="Unassembled WGS sequence"/>
</dbReference>
<comment type="caution">
    <text evidence="1">The sequence shown here is derived from an EMBL/GenBank/DDBJ whole genome shotgun (WGS) entry which is preliminary data.</text>
</comment>
<keyword evidence="2" id="KW-1185">Reference proteome</keyword>
<reference evidence="1 2" key="1">
    <citation type="journal article" date="2014" name="Genome Announc.">
        <title>Draft Genome Sequence of Lysobacter capsici AZ78, a Bacterium Antagonistic to Plant-Pathogenic Oomycetes.</title>
        <authorList>
            <person name="Puopolo G."/>
            <person name="Sonego P."/>
            <person name="Engelen K."/>
            <person name="Pertot I."/>
        </authorList>
    </citation>
    <scope>NUCLEOTIDE SEQUENCE [LARGE SCALE GENOMIC DNA]</scope>
    <source>
        <strain evidence="1 2">AZ78</strain>
    </source>
</reference>
<dbReference type="AlphaFoldDB" id="A0A108U4U8"/>
<proteinExistence type="predicted"/>